<gene>
    <name evidence="1" type="ORF">CK510_13570</name>
</gene>
<dbReference type="OrthoDB" id="466921at2"/>
<keyword evidence="2" id="KW-1185">Reference proteome</keyword>
<organism evidence="1 2">
    <name type="scientific">Brunnivagina elsteri CCALA 953</name>
    <dbReference type="NCBI Taxonomy" id="987040"/>
    <lineage>
        <taxon>Bacteria</taxon>
        <taxon>Bacillati</taxon>
        <taxon>Cyanobacteriota</taxon>
        <taxon>Cyanophyceae</taxon>
        <taxon>Nostocales</taxon>
        <taxon>Calotrichaceae</taxon>
        <taxon>Brunnivagina</taxon>
    </lineage>
</organism>
<evidence type="ECO:0000313" key="1">
    <source>
        <dbReference type="EMBL" id="PAX53538.1"/>
    </source>
</evidence>
<comment type="caution">
    <text evidence="1">The sequence shown here is derived from an EMBL/GenBank/DDBJ whole genome shotgun (WGS) entry which is preliminary data.</text>
</comment>
<reference evidence="1 2" key="1">
    <citation type="submission" date="2017-08" db="EMBL/GenBank/DDBJ databases">
        <title>Draft genome sequence of filamentous cyanobacterium Calothrix elsteri CCALA 953.</title>
        <authorList>
            <person name="Gagunashvili A.N."/>
            <person name="Elster J."/>
            <person name="Andresson O.S."/>
        </authorList>
    </citation>
    <scope>NUCLEOTIDE SEQUENCE [LARGE SCALE GENOMIC DNA]</scope>
    <source>
        <strain evidence="1 2">CCALA 953</strain>
    </source>
</reference>
<sequence>MTRIRDVVQEALTTGYLTLDAENKLRRLLTTRYDIEDLNAFMKLQEAAMMGEVKQEARERCGIK</sequence>
<dbReference type="EMBL" id="NTFS01000134">
    <property type="protein sequence ID" value="PAX53538.1"/>
    <property type="molecule type" value="Genomic_DNA"/>
</dbReference>
<name>A0A2A2TIF3_9CYAN</name>
<proteinExistence type="predicted"/>
<dbReference type="Proteomes" id="UP000218238">
    <property type="component" value="Unassembled WGS sequence"/>
</dbReference>
<accession>A0A2A2TIF3</accession>
<protein>
    <submittedName>
        <fullName evidence="1">Uncharacterized protein</fullName>
    </submittedName>
</protein>
<dbReference type="RefSeq" id="WP_095722205.1">
    <property type="nucleotide sequence ID" value="NZ_NTFS01000134.1"/>
</dbReference>
<dbReference type="AlphaFoldDB" id="A0A2A2TIF3"/>
<evidence type="ECO:0000313" key="2">
    <source>
        <dbReference type="Proteomes" id="UP000218238"/>
    </source>
</evidence>